<accession>A0ABQ4TWN5</accession>
<keyword evidence="3" id="KW-1185">Reference proteome</keyword>
<evidence type="ECO:0000256" key="1">
    <source>
        <dbReference type="SAM" id="MobiDB-lite"/>
    </source>
</evidence>
<reference evidence="2" key="2">
    <citation type="submission" date="2021-08" db="EMBL/GenBank/DDBJ databases">
        <authorList>
            <person name="Tani A."/>
            <person name="Ola A."/>
            <person name="Ogura Y."/>
            <person name="Katsura K."/>
            <person name="Hayashi T."/>
        </authorList>
    </citation>
    <scope>NUCLEOTIDE SEQUENCE</scope>
    <source>
        <strain evidence="2">DSM 23632</strain>
    </source>
</reference>
<proteinExistence type="predicted"/>
<reference evidence="2" key="1">
    <citation type="journal article" date="2021" name="Front. Microbiol.">
        <title>Comprehensive Comparative Genomics and Phenotyping of Methylobacterium Species.</title>
        <authorList>
            <person name="Alessa O."/>
            <person name="Ogura Y."/>
            <person name="Fujitani Y."/>
            <person name="Takami H."/>
            <person name="Hayashi T."/>
            <person name="Sahin N."/>
            <person name="Tani A."/>
        </authorList>
    </citation>
    <scope>NUCLEOTIDE SEQUENCE</scope>
    <source>
        <strain evidence="2">DSM 23632</strain>
    </source>
</reference>
<dbReference type="EMBL" id="BPRB01000068">
    <property type="protein sequence ID" value="GJE59237.1"/>
    <property type="molecule type" value="Genomic_DNA"/>
</dbReference>
<dbReference type="Proteomes" id="UP001055057">
    <property type="component" value="Unassembled WGS sequence"/>
</dbReference>
<name>A0ABQ4TWN5_9HYPH</name>
<sequence length="63" mass="6517">MVDEILDLIGALLGGVYWLARGVIALLEGLVALADIADLFGGSGKTKKPADAPDESDDHSPPE</sequence>
<feature type="region of interest" description="Disordered" evidence="1">
    <location>
        <begin position="41"/>
        <end position="63"/>
    </location>
</feature>
<organism evidence="2 3">
    <name type="scientific">Methylobacterium trifolii</name>
    <dbReference type="NCBI Taxonomy" id="1003092"/>
    <lineage>
        <taxon>Bacteria</taxon>
        <taxon>Pseudomonadati</taxon>
        <taxon>Pseudomonadota</taxon>
        <taxon>Alphaproteobacteria</taxon>
        <taxon>Hyphomicrobiales</taxon>
        <taxon>Methylobacteriaceae</taxon>
        <taxon>Methylobacterium</taxon>
    </lineage>
</organism>
<comment type="caution">
    <text evidence="2">The sequence shown here is derived from an EMBL/GenBank/DDBJ whole genome shotgun (WGS) entry which is preliminary data.</text>
</comment>
<protein>
    <submittedName>
        <fullName evidence="2">Uncharacterized protein</fullName>
    </submittedName>
</protein>
<gene>
    <name evidence="2" type="ORF">MPOCJGCO_1325</name>
</gene>
<evidence type="ECO:0000313" key="3">
    <source>
        <dbReference type="Proteomes" id="UP001055057"/>
    </source>
</evidence>
<evidence type="ECO:0000313" key="2">
    <source>
        <dbReference type="EMBL" id="GJE59237.1"/>
    </source>
</evidence>